<proteinExistence type="predicted"/>
<reference evidence="1 2" key="1">
    <citation type="submission" date="2016-02" db="EMBL/GenBank/DDBJ databases">
        <title>Genome analysis of coral dinoflagellate symbionts highlights evolutionary adaptations to a symbiotic lifestyle.</title>
        <authorList>
            <person name="Aranda M."/>
            <person name="Li Y."/>
            <person name="Liew Y.J."/>
            <person name="Baumgarten S."/>
            <person name="Simakov O."/>
            <person name="Wilson M."/>
            <person name="Piel J."/>
            <person name="Ashoor H."/>
            <person name="Bougouffa S."/>
            <person name="Bajic V.B."/>
            <person name="Ryu T."/>
            <person name="Ravasi T."/>
            <person name="Bayer T."/>
            <person name="Micklem G."/>
            <person name="Kim H."/>
            <person name="Bhak J."/>
            <person name="Lajeunesse T.C."/>
            <person name="Voolstra C.R."/>
        </authorList>
    </citation>
    <scope>NUCLEOTIDE SEQUENCE [LARGE SCALE GENOMIC DNA]</scope>
    <source>
        <strain evidence="1 2">CCMP2467</strain>
    </source>
</reference>
<evidence type="ECO:0000313" key="2">
    <source>
        <dbReference type="Proteomes" id="UP000186817"/>
    </source>
</evidence>
<dbReference type="OrthoDB" id="408040at2759"/>
<accession>A0A1Q9E7G4</accession>
<dbReference type="Proteomes" id="UP000186817">
    <property type="component" value="Unassembled WGS sequence"/>
</dbReference>
<organism evidence="1 2">
    <name type="scientific">Symbiodinium microadriaticum</name>
    <name type="common">Dinoflagellate</name>
    <name type="synonym">Zooxanthella microadriatica</name>
    <dbReference type="NCBI Taxonomy" id="2951"/>
    <lineage>
        <taxon>Eukaryota</taxon>
        <taxon>Sar</taxon>
        <taxon>Alveolata</taxon>
        <taxon>Dinophyceae</taxon>
        <taxon>Suessiales</taxon>
        <taxon>Symbiodiniaceae</taxon>
        <taxon>Symbiodinium</taxon>
    </lineage>
</organism>
<comment type="caution">
    <text evidence="1">The sequence shown here is derived from an EMBL/GenBank/DDBJ whole genome shotgun (WGS) entry which is preliminary data.</text>
</comment>
<dbReference type="EMBL" id="LSRX01000238">
    <property type="protein sequence ID" value="OLQ03367.1"/>
    <property type="molecule type" value="Genomic_DNA"/>
</dbReference>
<name>A0A1Q9E7G4_SYMMI</name>
<sequence length="233" mass="26016">MHLRVRFLKLGNNGPADGCKAPVAARGYPANNGIAEVDISIPILAMALVQQRPGSVALLALLLTLWHFQAFILPPPRRETAVARQAQGEADGPVGDWVECEISYTPTISMHSSVQEPRRSDIYVFHKRQLQEDFGHLYAKLGFTVQEGVMYKDIKTVCREPDDLNGDCSDCFKFMFGGAIGFVGTTSPKFYNRQEVSVQECIGDTMQLFDETAALPYDKSRPDTSIWCMKEHR</sequence>
<dbReference type="AlphaFoldDB" id="A0A1Q9E7G4"/>
<evidence type="ECO:0000313" key="1">
    <source>
        <dbReference type="EMBL" id="OLQ03367.1"/>
    </source>
</evidence>
<gene>
    <name evidence="1" type="ORF">AK812_SmicGene13692</name>
</gene>
<keyword evidence="2" id="KW-1185">Reference proteome</keyword>
<protein>
    <submittedName>
        <fullName evidence="1">Uncharacterized protein</fullName>
    </submittedName>
</protein>